<protein>
    <submittedName>
        <fullName evidence="6">ATPase family associated with various cellular activities (AAA)</fullName>
    </submittedName>
</protein>
<evidence type="ECO:0000256" key="4">
    <source>
        <dbReference type="SAM" id="MobiDB-lite"/>
    </source>
</evidence>
<dbReference type="Gene3D" id="3.40.50.300">
    <property type="entry name" value="P-loop containing nucleotide triphosphate hydrolases"/>
    <property type="match status" value="1"/>
</dbReference>
<dbReference type="InterPro" id="IPR003959">
    <property type="entry name" value="ATPase_AAA_core"/>
</dbReference>
<gene>
    <name evidence="6" type="ORF">SAMN04488494_2038</name>
</gene>
<dbReference type="SUPFAM" id="SSF52540">
    <property type="entry name" value="P-loop containing nucleoside triphosphate hydrolases"/>
    <property type="match status" value="1"/>
</dbReference>
<proteinExistence type="inferred from homology"/>
<reference evidence="6 7" key="1">
    <citation type="submission" date="2016-11" db="EMBL/GenBank/DDBJ databases">
        <authorList>
            <person name="Jaros S."/>
            <person name="Januszkiewicz K."/>
            <person name="Wedrychowicz H."/>
        </authorList>
    </citation>
    <scope>NUCLEOTIDE SEQUENCE [LARGE SCALE GENOMIC DNA]</scope>
    <source>
        <strain evidence="6 7">BPI-34</strain>
    </source>
</reference>
<name>A0A1M7JEM1_XYLRU</name>
<dbReference type="CDD" id="cd00009">
    <property type="entry name" value="AAA"/>
    <property type="match status" value="1"/>
</dbReference>
<dbReference type="InterPro" id="IPR000641">
    <property type="entry name" value="CbxX/CfxQ"/>
</dbReference>
<dbReference type="InterPro" id="IPR027417">
    <property type="entry name" value="P-loop_NTPase"/>
</dbReference>
<dbReference type="SMART" id="SM00382">
    <property type="entry name" value="AAA"/>
    <property type="match status" value="1"/>
</dbReference>
<dbReference type="OrthoDB" id="9806903at2"/>
<dbReference type="Pfam" id="PF00004">
    <property type="entry name" value="AAA"/>
    <property type="match status" value="1"/>
</dbReference>
<evidence type="ECO:0000259" key="5">
    <source>
        <dbReference type="SMART" id="SM00382"/>
    </source>
</evidence>
<keyword evidence="2" id="KW-0547">Nucleotide-binding</keyword>
<evidence type="ECO:0000256" key="3">
    <source>
        <dbReference type="ARBA" id="ARBA00022840"/>
    </source>
</evidence>
<dbReference type="PRINTS" id="PR00819">
    <property type="entry name" value="CBXCFQXSUPER"/>
</dbReference>
<evidence type="ECO:0000313" key="6">
    <source>
        <dbReference type="EMBL" id="SHM51489.1"/>
    </source>
</evidence>
<dbReference type="Gene3D" id="1.10.8.60">
    <property type="match status" value="1"/>
</dbReference>
<sequence>MTLAPLSHTGYTYYIYVRCNEDVFMRNLNRLINDFRNQTYLTIWKHMNAMAVNYAVYSNRIKGFAPYLYNCDIYIYADSINMVVVCVDSNKHRQKQCYDETQNIDMMIYEPGCEPRESTVWKLKETMEIMKGRLENALASLNVYGILITEDAINNAFELEDDWEKNHIKVISNCSHLNLRKAGVNDDDDLAGKVYFDIVNDEKLDLKRTKKVKSEYGDDEEFEKAVRDFINGTYDYDEVDEEEEEEPAKEEPEATPKQSETIDQNLGLSVNVKVLPPIDNPREELDKLVGCDDIKHRMDELVALTCYNRAMQEMFPNSKQHEVSLHSIFLGRPGTGKTTVCKIFGSLLHYTGALSKGHVVVCDRGTFIGTLWGDEERSLRQVIEKAMGGVLMIDEAYLLNGKNENDPGKLVIQLLMNILADETQRDIAIVLCGYKDQMLKLLDMNPGLQSRFPNKFEFQDFSVNELLEITKSRIKDYEYQFTDGAWEKYRNMMAQAYQVRDPQTWGNARFVANQLERIYIQHATRCVIEQPEGKQNWRLITPEDVVPIEVPRQKAKIGF</sequence>
<dbReference type="Pfam" id="PF17866">
    <property type="entry name" value="AAA_lid_6"/>
    <property type="match status" value="1"/>
</dbReference>
<evidence type="ECO:0000313" key="7">
    <source>
        <dbReference type="Proteomes" id="UP000184280"/>
    </source>
</evidence>
<dbReference type="EMBL" id="FRCJ01000004">
    <property type="protein sequence ID" value="SHM51489.1"/>
    <property type="molecule type" value="Genomic_DNA"/>
</dbReference>
<dbReference type="GO" id="GO:0005524">
    <property type="term" value="F:ATP binding"/>
    <property type="evidence" value="ECO:0007669"/>
    <property type="project" value="UniProtKB-KW"/>
</dbReference>
<dbReference type="PANTHER" id="PTHR43392">
    <property type="entry name" value="AAA-TYPE ATPASE FAMILY PROTEIN / ANKYRIN REPEAT FAMILY PROTEIN"/>
    <property type="match status" value="1"/>
</dbReference>
<dbReference type="InterPro" id="IPR041627">
    <property type="entry name" value="AAA_lid_6"/>
</dbReference>
<dbReference type="Proteomes" id="UP000184280">
    <property type="component" value="Unassembled WGS sequence"/>
</dbReference>
<feature type="compositionally biased region" description="Acidic residues" evidence="4">
    <location>
        <begin position="236"/>
        <end position="248"/>
    </location>
</feature>
<feature type="region of interest" description="Disordered" evidence="4">
    <location>
        <begin position="236"/>
        <end position="262"/>
    </location>
</feature>
<evidence type="ECO:0000256" key="2">
    <source>
        <dbReference type="ARBA" id="ARBA00022741"/>
    </source>
</evidence>
<dbReference type="PANTHER" id="PTHR43392:SF2">
    <property type="entry name" value="AAA-TYPE ATPASE FAMILY PROTEIN _ ANKYRIN REPEAT FAMILY PROTEIN"/>
    <property type="match status" value="1"/>
</dbReference>
<dbReference type="AlphaFoldDB" id="A0A1M7JEM1"/>
<dbReference type="FunFam" id="3.40.50.300:FF:000216">
    <property type="entry name" value="Type VII secretion ATPase EccA"/>
    <property type="match status" value="1"/>
</dbReference>
<keyword evidence="3" id="KW-0067">ATP-binding</keyword>
<dbReference type="GO" id="GO:0016887">
    <property type="term" value="F:ATP hydrolysis activity"/>
    <property type="evidence" value="ECO:0007669"/>
    <property type="project" value="InterPro"/>
</dbReference>
<dbReference type="InterPro" id="IPR003593">
    <property type="entry name" value="AAA+_ATPase"/>
</dbReference>
<feature type="domain" description="AAA+ ATPase" evidence="5">
    <location>
        <begin position="323"/>
        <end position="462"/>
    </location>
</feature>
<dbReference type="InterPro" id="IPR050773">
    <property type="entry name" value="CbxX/CfxQ_RuBisCO_ESX"/>
</dbReference>
<evidence type="ECO:0000256" key="1">
    <source>
        <dbReference type="ARBA" id="ARBA00010378"/>
    </source>
</evidence>
<comment type="similarity">
    <text evidence="1">Belongs to the CbxX/CfxQ family.</text>
</comment>
<organism evidence="6 7">
    <name type="scientific">Xylanibacter ruminicola</name>
    <name type="common">Prevotella ruminicola</name>
    <dbReference type="NCBI Taxonomy" id="839"/>
    <lineage>
        <taxon>Bacteria</taxon>
        <taxon>Pseudomonadati</taxon>
        <taxon>Bacteroidota</taxon>
        <taxon>Bacteroidia</taxon>
        <taxon>Bacteroidales</taxon>
        <taxon>Prevotellaceae</taxon>
        <taxon>Xylanibacter</taxon>
    </lineage>
</organism>
<accession>A0A1M7JEM1</accession>